<evidence type="ECO:0000256" key="2">
    <source>
        <dbReference type="ARBA" id="ARBA00008417"/>
    </source>
</evidence>
<dbReference type="GO" id="GO:0015297">
    <property type="term" value="F:antiporter activity"/>
    <property type="evidence" value="ECO:0007669"/>
    <property type="project" value="InterPro"/>
</dbReference>
<keyword evidence="7 10" id="KW-1133">Transmembrane helix</keyword>
<evidence type="ECO:0000256" key="7">
    <source>
        <dbReference type="ARBA" id="ARBA00022989"/>
    </source>
</evidence>
<dbReference type="GO" id="GO:0042910">
    <property type="term" value="F:xenobiotic transmembrane transporter activity"/>
    <property type="evidence" value="ECO:0007669"/>
    <property type="project" value="InterPro"/>
</dbReference>
<feature type="transmembrane region" description="Helical" evidence="10">
    <location>
        <begin position="21"/>
        <end position="41"/>
    </location>
</feature>
<keyword evidence="8 10" id="KW-0472">Membrane</keyword>
<dbReference type="Proteomes" id="UP000190657">
    <property type="component" value="Unassembled WGS sequence"/>
</dbReference>
<dbReference type="NCBIfam" id="TIGR00797">
    <property type="entry name" value="matE"/>
    <property type="match status" value="1"/>
</dbReference>
<accession>A0A1T4JYS1</accession>
<evidence type="ECO:0000256" key="3">
    <source>
        <dbReference type="ARBA" id="ARBA00022106"/>
    </source>
</evidence>
<dbReference type="STRING" id="290054.SAMN02745114_00183"/>
<proteinExistence type="inferred from homology"/>
<dbReference type="EMBL" id="FUWW01000002">
    <property type="protein sequence ID" value="SJZ35330.1"/>
    <property type="molecule type" value="Genomic_DNA"/>
</dbReference>
<feature type="transmembrane region" description="Helical" evidence="10">
    <location>
        <begin position="252"/>
        <end position="281"/>
    </location>
</feature>
<evidence type="ECO:0000313" key="12">
    <source>
        <dbReference type="Proteomes" id="UP000190657"/>
    </source>
</evidence>
<feature type="transmembrane region" description="Helical" evidence="10">
    <location>
        <begin position="301"/>
        <end position="321"/>
    </location>
</feature>
<dbReference type="GO" id="GO:0046677">
    <property type="term" value="P:response to antibiotic"/>
    <property type="evidence" value="ECO:0007669"/>
    <property type="project" value="UniProtKB-KW"/>
</dbReference>
<evidence type="ECO:0000256" key="9">
    <source>
        <dbReference type="ARBA" id="ARBA00023251"/>
    </source>
</evidence>
<evidence type="ECO:0000256" key="8">
    <source>
        <dbReference type="ARBA" id="ARBA00023136"/>
    </source>
</evidence>
<keyword evidence="12" id="KW-1185">Reference proteome</keyword>
<dbReference type="RefSeq" id="WP_078767813.1">
    <property type="nucleotide sequence ID" value="NZ_FUWW01000002.1"/>
</dbReference>
<feature type="transmembrane region" description="Helical" evidence="10">
    <location>
        <begin position="373"/>
        <end position="394"/>
    </location>
</feature>
<feature type="transmembrane region" description="Helical" evidence="10">
    <location>
        <begin position="141"/>
        <end position="161"/>
    </location>
</feature>
<dbReference type="PIRSF" id="PIRSF006603">
    <property type="entry name" value="DinF"/>
    <property type="match status" value="1"/>
</dbReference>
<keyword evidence="4" id="KW-0813">Transport</keyword>
<feature type="transmembrane region" description="Helical" evidence="10">
    <location>
        <begin position="61"/>
        <end position="83"/>
    </location>
</feature>
<evidence type="ECO:0000256" key="6">
    <source>
        <dbReference type="ARBA" id="ARBA00022692"/>
    </source>
</evidence>
<dbReference type="PANTHER" id="PTHR43823:SF3">
    <property type="entry name" value="MULTIDRUG EXPORT PROTEIN MEPA"/>
    <property type="match status" value="1"/>
</dbReference>
<dbReference type="CDD" id="cd13143">
    <property type="entry name" value="MATE_MepA_like"/>
    <property type="match status" value="1"/>
</dbReference>
<dbReference type="InterPro" id="IPR048279">
    <property type="entry name" value="MdtK-like"/>
</dbReference>
<feature type="transmembrane region" description="Helical" evidence="10">
    <location>
        <begin position="406"/>
        <end position="427"/>
    </location>
</feature>
<name>A0A1T4JYS1_9FIRM</name>
<feature type="transmembrane region" description="Helical" evidence="10">
    <location>
        <begin position="104"/>
        <end position="121"/>
    </location>
</feature>
<dbReference type="PANTHER" id="PTHR43823">
    <property type="entry name" value="SPORULATION PROTEIN YKVU"/>
    <property type="match status" value="1"/>
</dbReference>
<comment type="subcellular location">
    <subcellularLocation>
        <location evidence="1">Cell membrane</location>
        <topology evidence="1">Multi-pass membrane protein</topology>
    </subcellularLocation>
</comment>
<gene>
    <name evidence="11" type="ORF">SAMN02745114_00183</name>
</gene>
<evidence type="ECO:0000313" key="11">
    <source>
        <dbReference type="EMBL" id="SJZ35330.1"/>
    </source>
</evidence>
<reference evidence="11 12" key="1">
    <citation type="submission" date="2017-02" db="EMBL/GenBank/DDBJ databases">
        <authorList>
            <person name="Peterson S.W."/>
        </authorList>
    </citation>
    <scope>NUCLEOTIDE SEQUENCE [LARGE SCALE GENOMIC DNA]</scope>
    <source>
        <strain evidence="11 12">ATCC 51222</strain>
    </source>
</reference>
<sequence length="469" mass="50363">MAKERKNNTLVFTDYSVPKAVGTLAIPSMLGMLINVIYNLADTFFVGQTGDKNQVAAVSVAMPVFLFFLAVGNLFGVGGCAYISRSLGEGKKEKIKSISSFCTYIGIIVAAVLSAIFIAFKRPILYLVGASDFTIDFACDYMFWIALGGVFSVTSIVTCNLVRGEGAAKESMIGMVIGQVINIILDPIFILAPGNKLFGITLPFGFNMGVKGAAIATVIGNIASVLYFIVYFMRGKSILSISTKRFSAKNGIIKGVVSVGLPASLNNLLMSLSNIVVNIFLAKYGDNAVAAMGVAMKANMLVVMLQIGLAQGIQPLVGYCYGAKNYQRMKKSIRFGMMCNVLIGASVTVFYLVCRRQVIGVFIDDEAVIEYGVKMITALMAPGTFLGIMFIINFAFQGMGKGAQSLVLAAGRQGLIFLPMMFIMNKVAGLEGIIWAQPVADAFCIVLAAVMFRATTKKLEKEAKLKTMD</sequence>
<comment type="similarity">
    <text evidence="2">Belongs to the multi antimicrobial extrusion (MATE) (TC 2.A.66.1) family. MepA subfamily.</text>
</comment>
<evidence type="ECO:0000256" key="1">
    <source>
        <dbReference type="ARBA" id="ARBA00004651"/>
    </source>
</evidence>
<dbReference type="OrthoDB" id="9811110at2"/>
<dbReference type="InterPro" id="IPR045070">
    <property type="entry name" value="MATE_MepA-like"/>
</dbReference>
<dbReference type="InterPro" id="IPR051327">
    <property type="entry name" value="MATE_MepA_subfamily"/>
</dbReference>
<organism evidence="11 12">
    <name type="scientific">Eubacterium coprostanoligenes</name>
    <dbReference type="NCBI Taxonomy" id="290054"/>
    <lineage>
        <taxon>Bacteria</taxon>
        <taxon>Bacillati</taxon>
        <taxon>Bacillota</taxon>
        <taxon>Clostridia</taxon>
        <taxon>Eubacteriales</taxon>
        <taxon>Eubacteriaceae</taxon>
        <taxon>Eubacterium</taxon>
    </lineage>
</organism>
<dbReference type="GO" id="GO:0005886">
    <property type="term" value="C:plasma membrane"/>
    <property type="evidence" value="ECO:0007669"/>
    <property type="project" value="UniProtKB-SubCell"/>
</dbReference>
<feature type="transmembrane region" description="Helical" evidence="10">
    <location>
        <begin position="173"/>
        <end position="192"/>
    </location>
</feature>
<evidence type="ECO:0000256" key="4">
    <source>
        <dbReference type="ARBA" id="ARBA00022448"/>
    </source>
</evidence>
<evidence type="ECO:0000256" key="10">
    <source>
        <dbReference type="SAM" id="Phobius"/>
    </source>
</evidence>
<dbReference type="InterPro" id="IPR002528">
    <property type="entry name" value="MATE_fam"/>
</dbReference>
<feature type="transmembrane region" description="Helical" evidence="10">
    <location>
        <begin position="212"/>
        <end position="232"/>
    </location>
</feature>
<protein>
    <recommendedName>
        <fullName evidence="3">Multidrug export protein MepA</fullName>
    </recommendedName>
</protein>
<feature type="transmembrane region" description="Helical" evidence="10">
    <location>
        <begin position="433"/>
        <end position="452"/>
    </location>
</feature>
<keyword evidence="5" id="KW-1003">Cell membrane</keyword>
<feature type="transmembrane region" description="Helical" evidence="10">
    <location>
        <begin position="333"/>
        <end position="353"/>
    </location>
</feature>
<keyword evidence="9" id="KW-0046">Antibiotic resistance</keyword>
<dbReference type="Pfam" id="PF01554">
    <property type="entry name" value="MatE"/>
    <property type="match status" value="2"/>
</dbReference>
<dbReference type="AlphaFoldDB" id="A0A1T4JYS1"/>
<evidence type="ECO:0000256" key="5">
    <source>
        <dbReference type="ARBA" id="ARBA00022475"/>
    </source>
</evidence>
<keyword evidence="6 10" id="KW-0812">Transmembrane</keyword>